<proteinExistence type="predicted"/>
<name>A0AAP0IL52_9MAGN</name>
<dbReference type="EMBL" id="JBBNAE010000006">
    <property type="protein sequence ID" value="KAK9116716.1"/>
    <property type="molecule type" value="Genomic_DNA"/>
</dbReference>
<dbReference type="PANTHER" id="PTHR46741:SF7">
    <property type="entry name" value="TRANSMEMBRANE PROTEIN"/>
    <property type="match status" value="1"/>
</dbReference>
<dbReference type="PANTHER" id="PTHR46741">
    <property type="entry name" value="OS09G0413600 PROTEIN"/>
    <property type="match status" value="1"/>
</dbReference>
<dbReference type="Proteomes" id="UP001417504">
    <property type="component" value="Unassembled WGS sequence"/>
</dbReference>
<comment type="caution">
    <text evidence="1">The sequence shown here is derived from an EMBL/GenBank/DDBJ whole genome shotgun (WGS) entry which is preliminary data.</text>
</comment>
<evidence type="ECO:0000313" key="2">
    <source>
        <dbReference type="Proteomes" id="UP001417504"/>
    </source>
</evidence>
<gene>
    <name evidence="1" type="ORF">Sjap_015663</name>
</gene>
<accession>A0AAP0IL52</accession>
<dbReference type="InterPro" id="IPR012870">
    <property type="entry name" value="DUF1666"/>
</dbReference>
<organism evidence="1 2">
    <name type="scientific">Stephania japonica</name>
    <dbReference type="NCBI Taxonomy" id="461633"/>
    <lineage>
        <taxon>Eukaryota</taxon>
        <taxon>Viridiplantae</taxon>
        <taxon>Streptophyta</taxon>
        <taxon>Embryophyta</taxon>
        <taxon>Tracheophyta</taxon>
        <taxon>Spermatophyta</taxon>
        <taxon>Magnoliopsida</taxon>
        <taxon>Ranunculales</taxon>
        <taxon>Menispermaceae</taxon>
        <taxon>Menispermoideae</taxon>
        <taxon>Cissampelideae</taxon>
        <taxon>Stephania</taxon>
    </lineage>
</organism>
<protein>
    <submittedName>
        <fullName evidence="1">Uncharacterized protein</fullName>
    </submittedName>
</protein>
<sequence length="215" mass="25027">MFSLLNVGAISDSQPESPLMESIEPTNSFQPYITLSKVLRKKMLRSIESDFELVYVGQTCLCWEALHLQYLKVEALANSGFIKGVFHDNVAGKFQKFQVLLERFMEDERTKGRKRYWNYVQGRFSLKSLLQVPEISGYYEEEREGLTGQCTKIRDVLKAIEKSINALWLFLKTDNTESWWKLRNIVWTFQTVEDPKDLKLLADLKRGLQRVSLSS</sequence>
<keyword evidence="2" id="KW-1185">Reference proteome</keyword>
<evidence type="ECO:0000313" key="1">
    <source>
        <dbReference type="EMBL" id="KAK9116716.1"/>
    </source>
</evidence>
<reference evidence="1 2" key="1">
    <citation type="submission" date="2024-01" db="EMBL/GenBank/DDBJ databases">
        <title>Genome assemblies of Stephania.</title>
        <authorList>
            <person name="Yang L."/>
        </authorList>
    </citation>
    <scope>NUCLEOTIDE SEQUENCE [LARGE SCALE GENOMIC DNA]</scope>
    <source>
        <strain evidence="1">QJT</strain>
        <tissue evidence="1">Leaf</tissue>
    </source>
</reference>
<dbReference type="AlphaFoldDB" id="A0AAP0IL52"/>
<dbReference type="Pfam" id="PF07891">
    <property type="entry name" value="DUF1666"/>
    <property type="match status" value="1"/>
</dbReference>